<proteinExistence type="predicted"/>
<dbReference type="EMBL" id="BGPR01010012">
    <property type="protein sequence ID" value="GBN43753.1"/>
    <property type="molecule type" value="Genomic_DNA"/>
</dbReference>
<reference evidence="1 2" key="1">
    <citation type="journal article" date="2019" name="Sci. Rep.">
        <title>Orb-weaving spider Araneus ventricosus genome elucidates the spidroin gene catalogue.</title>
        <authorList>
            <person name="Kono N."/>
            <person name="Nakamura H."/>
            <person name="Ohtoshi R."/>
            <person name="Moran D.A.P."/>
            <person name="Shinohara A."/>
            <person name="Yoshida Y."/>
            <person name="Fujiwara M."/>
            <person name="Mori M."/>
            <person name="Tomita M."/>
            <person name="Arakawa K."/>
        </authorList>
    </citation>
    <scope>NUCLEOTIDE SEQUENCE [LARGE SCALE GENOMIC DNA]</scope>
</reference>
<organism evidence="1 2">
    <name type="scientific">Araneus ventricosus</name>
    <name type="common">Orbweaver spider</name>
    <name type="synonym">Epeira ventricosa</name>
    <dbReference type="NCBI Taxonomy" id="182803"/>
    <lineage>
        <taxon>Eukaryota</taxon>
        <taxon>Metazoa</taxon>
        <taxon>Ecdysozoa</taxon>
        <taxon>Arthropoda</taxon>
        <taxon>Chelicerata</taxon>
        <taxon>Arachnida</taxon>
        <taxon>Araneae</taxon>
        <taxon>Araneomorphae</taxon>
        <taxon>Entelegynae</taxon>
        <taxon>Araneoidea</taxon>
        <taxon>Araneidae</taxon>
        <taxon>Araneus</taxon>
    </lineage>
</organism>
<gene>
    <name evidence="1" type="ORF">AVEN_177648_1</name>
</gene>
<protein>
    <submittedName>
        <fullName evidence="1">Uncharacterized protein</fullName>
    </submittedName>
</protein>
<evidence type="ECO:0000313" key="1">
    <source>
        <dbReference type="EMBL" id="GBN43753.1"/>
    </source>
</evidence>
<dbReference type="AlphaFoldDB" id="A0A4Y2NXV6"/>
<accession>A0A4Y2NXV6</accession>
<name>A0A4Y2NXV6_ARAVE</name>
<dbReference type="Proteomes" id="UP000499080">
    <property type="component" value="Unassembled WGS sequence"/>
</dbReference>
<evidence type="ECO:0000313" key="2">
    <source>
        <dbReference type="Proteomes" id="UP000499080"/>
    </source>
</evidence>
<keyword evidence="2" id="KW-1185">Reference proteome</keyword>
<comment type="caution">
    <text evidence="1">The sequence shown here is derived from an EMBL/GenBank/DDBJ whole genome shotgun (WGS) entry which is preliminary data.</text>
</comment>
<sequence length="119" mass="13719">MRLRDHVYLSANCIPFPSHPNSYRLEFRQHVYNTSRPVVSRSSSDSAVDVTLRVNLIACGFCVSIRLLFQEEYDLEANYLLKGMYAYSIIKSVTELDYTSENRVNEVIMVNKLFAVLDS</sequence>